<organism evidence="1 2">
    <name type="scientific">Chiloscyllium punctatum</name>
    <name type="common">Brownbanded bambooshark</name>
    <name type="synonym">Hemiscyllium punctatum</name>
    <dbReference type="NCBI Taxonomy" id="137246"/>
    <lineage>
        <taxon>Eukaryota</taxon>
        <taxon>Metazoa</taxon>
        <taxon>Chordata</taxon>
        <taxon>Craniata</taxon>
        <taxon>Vertebrata</taxon>
        <taxon>Chondrichthyes</taxon>
        <taxon>Elasmobranchii</taxon>
        <taxon>Galeomorphii</taxon>
        <taxon>Galeoidea</taxon>
        <taxon>Orectolobiformes</taxon>
        <taxon>Hemiscylliidae</taxon>
        <taxon>Chiloscyllium</taxon>
    </lineage>
</organism>
<accession>A0A401RGE1</accession>
<comment type="caution">
    <text evidence="1">The sequence shown here is derived from an EMBL/GenBank/DDBJ whole genome shotgun (WGS) entry which is preliminary data.</text>
</comment>
<dbReference type="Proteomes" id="UP000287033">
    <property type="component" value="Unassembled WGS sequence"/>
</dbReference>
<name>A0A401RGE1_CHIPU</name>
<proteinExistence type="predicted"/>
<reference evidence="1 2" key="1">
    <citation type="journal article" date="2018" name="Nat. Ecol. Evol.">
        <title>Shark genomes provide insights into elasmobranch evolution and the origin of vertebrates.</title>
        <authorList>
            <person name="Hara Y"/>
            <person name="Yamaguchi K"/>
            <person name="Onimaru K"/>
            <person name="Kadota M"/>
            <person name="Koyanagi M"/>
            <person name="Keeley SD"/>
            <person name="Tatsumi K"/>
            <person name="Tanaka K"/>
            <person name="Motone F"/>
            <person name="Kageyama Y"/>
            <person name="Nozu R"/>
            <person name="Adachi N"/>
            <person name="Nishimura O"/>
            <person name="Nakagawa R"/>
            <person name="Tanegashima C"/>
            <person name="Kiyatake I"/>
            <person name="Matsumoto R"/>
            <person name="Murakumo K"/>
            <person name="Nishida K"/>
            <person name="Terakita A"/>
            <person name="Kuratani S"/>
            <person name="Sato K"/>
            <person name="Hyodo S Kuraku.S."/>
        </authorList>
    </citation>
    <scope>NUCLEOTIDE SEQUENCE [LARGE SCALE GENOMIC DNA]</scope>
</reference>
<feature type="non-terminal residue" evidence="1">
    <location>
        <position position="40"/>
    </location>
</feature>
<dbReference type="EMBL" id="BEZZ01001296">
    <property type="protein sequence ID" value="GCC17197.1"/>
    <property type="molecule type" value="Genomic_DNA"/>
</dbReference>
<dbReference type="AlphaFoldDB" id="A0A401RGE1"/>
<evidence type="ECO:0000313" key="2">
    <source>
        <dbReference type="Proteomes" id="UP000287033"/>
    </source>
</evidence>
<keyword evidence="2" id="KW-1185">Reference proteome</keyword>
<gene>
    <name evidence="1" type="ORF">chiPu_0017480</name>
</gene>
<evidence type="ECO:0000313" key="1">
    <source>
        <dbReference type="EMBL" id="GCC17197.1"/>
    </source>
</evidence>
<sequence>MVHLPKSFSQSYEGCARDLLNNVDFPGNDIESVLAPDVNY</sequence>
<protein>
    <submittedName>
        <fullName evidence="1">Uncharacterized protein</fullName>
    </submittedName>
</protein>